<protein>
    <submittedName>
        <fullName evidence="2">Uncharacterized protein</fullName>
    </submittedName>
</protein>
<feature type="compositionally biased region" description="Basic and acidic residues" evidence="1">
    <location>
        <begin position="1"/>
        <end position="18"/>
    </location>
</feature>
<organism evidence="2 3">
    <name type="scientific">Actinosynnema pretiosum subsp. pretiosum</name>
    <dbReference type="NCBI Taxonomy" id="103721"/>
    <lineage>
        <taxon>Bacteria</taxon>
        <taxon>Bacillati</taxon>
        <taxon>Actinomycetota</taxon>
        <taxon>Actinomycetes</taxon>
        <taxon>Pseudonocardiales</taxon>
        <taxon>Pseudonocardiaceae</taxon>
        <taxon>Actinosynnema</taxon>
    </lineage>
</organism>
<evidence type="ECO:0000313" key="3">
    <source>
        <dbReference type="Proteomes" id="UP000677152"/>
    </source>
</evidence>
<feature type="region of interest" description="Disordered" evidence="1">
    <location>
        <begin position="51"/>
        <end position="120"/>
    </location>
</feature>
<proteinExistence type="predicted"/>
<evidence type="ECO:0000313" key="2">
    <source>
        <dbReference type="EMBL" id="QUF04353.1"/>
    </source>
</evidence>
<name>A0AA45R480_9PSEU</name>
<dbReference type="Proteomes" id="UP000677152">
    <property type="component" value="Chromosome"/>
</dbReference>
<dbReference type="AlphaFoldDB" id="A0AA45R480"/>
<accession>A0AA45R480</accession>
<reference evidence="2" key="1">
    <citation type="submission" date="2021-04" db="EMBL/GenBank/DDBJ databases">
        <title>Genomic sequence of Actinosynnema pretiosum subsp. pretiosum ATCC 31280 (C-14919).</title>
        <authorList>
            <person name="Bai L."/>
            <person name="Wang X."/>
            <person name="Xiao Y."/>
        </authorList>
    </citation>
    <scope>NUCLEOTIDE SEQUENCE</scope>
    <source>
        <strain evidence="2">ATCC 31280</strain>
    </source>
</reference>
<gene>
    <name evidence="2" type="ORF">KCV87_34445</name>
</gene>
<evidence type="ECO:0000256" key="1">
    <source>
        <dbReference type="SAM" id="MobiDB-lite"/>
    </source>
</evidence>
<sequence>MRVAEEHRGDPTGSRVHDVSSSGLSVTCNHPPATPSALLLDHVACGAHPYVTTGRPVVSAGTSDPDGDRRTGQFAFWPVAEPERHGDDPVDAVQGRLLLPPRRGRHRERGAPTRGRTRSG</sequence>
<dbReference type="EMBL" id="CP073249">
    <property type="protein sequence ID" value="QUF04353.1"/>
    <property type="molecule type" value="Genomic_DNA"/>
</dbReference>
<feature type="compositionally biased region" description="Polar residues" evidence="1">
    <location>
        <begin position="19"/>
        <end position="28"/>
    </location>
</feature>
<feature type="region of interest" description="Disordered" evidence="1">
    <location>
        <begin position="1"/>
        <end position="32"/>
    </location>
</feature>